<dbReference type="PRINTS" id="PR00033">
    <property type="entry name" value="HTHASNC"/>
</dbReference>
<feature type="domain" description="HTH asnC-type" evidence="4">
    <location>
        <begin position="6"/>
        <end position="67"/>
    </location>
</feature>
<organism evidence="5 6">
    <name type="scientific">Massilia aerilata</name>
    <dbReference type="NCBI Taxonomy" id="453817"/>
    <lineage>
        <taxon>Bacteria</taxon>
        <taxon>Pseudomonadati</taxon>
        <taxon>Pseudomonadota</taxon>
        <taxon>Betaproteobacteria</taxon>
        <taxon>Burkholderiales</taxon>
        <taxon>Oxalobacteraceae</taxon>
        <taxon>Telluria group</taxon>
        <taxon>Massilia</taxon>
    </lineage>
</organism>
<dbReference type="CDD" id="cd00090">
    <property type="entry name" value="HTH_ARSR"/>
    <property type="match status" value="1"/>
</dbReference>
<evidence type="ECO:0000313" key="5">
    <source>
        <dbReference type="EMBL" id="MFC5547200.1"/>
    </source>
</evidence>
<keyword evidence="2" id="KW-0238">DNA-binding</keyword>
<keyword evidence="1" id="KW-0805">Transcription regulation</keyword>
<protein>
    <submittedName>
        <fullName evidence="5">Lrp/AsnC family transcriptional regulator</fullName>
    </submittedName>
</protein>
<dbReference type="InterPro" id="IPR011991">
    <property type="entry name" value="ArsR-like_HTH"/>
</dbReference>
<accession>A0ABW0RUN0</accession>
<comment type="caution">
    <text evidence="5">The sequence shown here is derived from an EMBL/GenBank/DDBJ whole genome shotgun (WGS) entry which is preliminary data.</text>
</comment>
<dbReference type="SUPFAM" id="SSF46785">
    <property type="entry name" value="Winged helix' DNA-binding domain"/>
    <property type="match status" value="1"/>
</dbReference>
<dbReference type="Gene3D" id="3.30.70.920">
    <property type="match status" value="1"/>
</dbReference>
<dbReference type="Pfam" id="PF13412">
    <property type="entry name" value="HTH_24"/>
    <property type="match status" value="1"/>
</dbReference>
<dbReference type="InterPro" id="IPR019887">
    <property type="entry name" value="Tscrpt_reg_AsnC/Lrp_C"/>
</dbReference>
<evidence type="ECO:0000256" key="1">
    <source>
        <dbReference type="ARBA" id="ARBA00023015"/>
    </source>
</evidence>
<sequence>MNMPQLDRVDRRILEELQGNARLSSADLAERVSLSTSPCWRRVKRLEEEGIIRAYQARVDPARLGYQVTAFVHISLDKKDTRHLQAFERAAQAIPQVLSCHRISGRYDYQLMAVAEDLQAYGVFAETRINGLPSVKEVYTSFVMREVKAPGTVPMPG</sequence>
<evidence type="ECO:0000313" key="6">
    <source>
        <dbReference type="Proteomes" id="UP001596086"/>
    </source>
</evidence>
<dbReference type="PANTHER" id="PTHR30154:SF34">
    <property type="entry name" value="TRANSCRIPTIONAL REGULATOR AZLB"/>
    <property type="match status" value="1"/>
</dbReference>
<name>A0ABW0RUN0_9BURK</name>
<reference evidence="6" key="1">
    <citation type="journal article" date="2019" name="Int. J. Syst. Evol. Microbiol.">
        <title>The Global Catalogue of Microorganisms (GCM) 10K type strain sequencing project: providing services to taxonomists for standard genome sequencing and annotation.</title>
        <authorList>
            <consortium name="The Broad Institute Genomics Platform"/>
            <consortium name="The Broad Institute Genome Sequencing Center for Infectious Disease"/>
            <person name="Wu L."/>
            <person name="Ma J."/>
        </authorList>
    </citation>
    <scope>NUCLEOTIDE SEQUENCE [LARGE SCALE GENOMIC DNA]</scope>
    <source>
        <strain evidence="6">CGMCC 4.5798</strain>
    </source>
</reference>
<evidence type="ECO:0000259" key="4">
    <source>
        <dbReference type="PROSITE" id="PS50956"/>
    </source>
</evidence>
<evidence type="ECO:0000256" key="3">
    <source>
        <dbReference type="ARBA" id="ARBA00023163"/>
    </source>
</evidence>
<dbReference type="SMART" id="SM00344">
    <property type="entry name" value="HTH_ASNC"/>
    <property type="match status" value="1"/>
</dbReference>
<proteinExistence type="predicted"/>
<dbReference type="RefSeq" id="WP_379766034.1">
    <property type="nucleotide sequence ID" value="NZ_JBHSMZ010000001.1"/>
</dbReference>
<keyword evidence="3" id="KW-0804">Transcription</keyword>
<dbReference type="InterPro" id="IPR036388">
    <property type="entry name" value="WH-like_DNA-bd_sf"/>
</dbReference>
<dbReference type="Gene3D" id="1.10.10.10">
    <property type="entry name" value="Winged helix-like DNA-binding domain superfamily/Winged helix DNA-binding domain"/>
    <property type="match status" value="1"/>
</dbReference>
<dbReference type="InterPro" id="IPR019888">
    <property type="entry name" value="Tscrpt_reg_AsnC-like"/>
</dbReference>
<dbReference type="InterPro" id="IPR000485">
    <property type="entry name" value="AsnC-type_HTH_dom"/>
</dbReference>
<dbReference type="EMBL" id="JBHSMZ010000001">
    <property type="protein sequence ID" value="MFC5547200.1"/>
    <property type="molecule type" value="Genomic_DNA"/>
</dbReference>
<dbReference type="Pfam" id="PF01037">
    <property type="entry name" value="AsnC_trans_reg"/>
    <property type="match status" value="1"/>
</dbReference>
<dbReference type="InterPro" id="IPR011008">
    <property type="entry name" value="Dimeric_a/b-barrel"/>
</dbReference>
<gene>
    <name evidence="5" type="ORF">ACFPO9_01575</name>
</gene>
<keyword evidence="6" id="KW-1185">Reference proteome</keyword>
<evidence type="ECO:0000256" key="2">
    <source>
        <dbReference type="ARBA" id="ARBA00023125"/>
    </source>
</evidence>
<dbReference type="InterPro" id="IPR036390">
    <property type="entry name" value="WH_DNA-bd_sf"/>
</dbReference>
<dbReference type="Proteomes" id="UP001596086">
    <property type="component" value="Unassembled WGS sequence"/>
</dbReference>
<dbReference type="SUPFAM" id="SSF54909">
    <property type="entry name" value="Dimeric alpha+beta barrel"/>
    <property type="match status" value="1"/>
</dbReference>
<dbReference type="PROSITE" id="PS50956">
    <property type="entry name" value="HTH_ASNC_2"/>
    <property type="match status" value="1"/>
</dbReference>
<dbReference type="PANTHER" id="PTHR30154">
    <property type="entry name" value="LEUCINE-RESPONSIVE REGULATORY PROTEIN"/>
    <property type="match status" value="1"/>
</dbReference>